<dbReference type="AlphaFoldDB" id="A0A1H0FNT3"/>
<dbReference type="Proteomes" id="UP000242957">
    <property type="component" value="Unassembled WGS sequence"/>
</dbReference>
<sequence>MKKAAPAKESGLHSMQSDTNSFDMTAHEAFMMNDLLPMVVGYARSNNHPTEAAALAALAAMVAILSTKGYTVPELSNFVAVFAVTHDAPEGLQ</sequence>
<protein>
    <submittedName>
        <fullName evidence="1">Uncharacterized protein</fullName>
    </submittedName>
</protein>
<accession>A0A1H0FNT3</accession>
<dbReference type="STRING" id="198616.SAMN05216193_106277"/>
<evidence type="ECO:0000313" key="1">
    <source>
        <dbReference type="EMBL" id="SDN96358.1"/>
    </source>
</evidence>
<reference evidence="2" key="1">
    <citation type="submission" date="2016-10" db="EMBL/GenBank/DDBJ databases">
        <authorList>
            <person name="Varghese N."/>
            <person name="Submissions S."/>
        </authorList>
    </citation>
    <scope>NUCLEOTIDE SEQUENCE [LARGE SCALE GENOMIC DNA]</scope>
    <source>
        <strain evidence="2">JCM 21621</strain>
    </source>
</reference>
<gene>
    <name evidence="1" type="ORF">SAMN05216193_106277</name>
</gene>
<name>A0A1H0FNT3_9PSED</name>
<organism evidence="1 2">
    <name type="scientific">Pseudomonas jinjuensis</name>
    <dbReference type="NCBI Taxonomy" id="198616"/>
    <lineage>
        <taxon>Bacteria</taxon>
        <taxon>Pseudomonadati</taxon>
        <taxon>Pseudomonadota</taxon>
        <taxon>Gammaproteobacteria</taxon>
        <taxon>Pseudomonadales</taxon>
        <taxon>Pseudomonadaceae</taxon>
        <taxon>Pseudomonas</taxon>
    </lineage>
</organism>
<keyword evidence="2" id="KW-1185">Reference proteome</keyword>
<dbReference type="EMBL" id="FNIJ01000006">
    <property type="protein sequence ID" value="SDN96358.1"/>
    <property type="molecule type" value="Genomic_DNA"/>
</dbReference>
<dbReference type="OrthoDB" id="7010027at2"/>
<proteinExistence type="predicted"/>
<dbReference type="RefSeq" id="WP_084314744.1">
    <property type="nucleotide sequence ID" value="NZ_FNIJ01000006.1"/>
</dbReference>
<evidence type="ECO:0000313" key="2">
    <source>
        <dbReference type="Proteomes" id="UP000242957"/>
    </source>
</evidence>